<evidence type="ECO:0000259" key="15">
    <source>
        <dbReference type="PROSITE" id="PS51195"/>
    </source>
</evidence>
<dbReference type="SMART" id="SM00490">
    <property type="entry name" value="HELICc"/>
    <property type="match status" value="1"/>
</dbReference>
<dbReference type="PANTHER" id="PTHR47959">
    <property type="entry name" value="ATP-DEPENDENT RNA HELICASE RHLE-RELATED"/>
    <property type="match status" value="1"/>
</dbReference>
<sequence length="556" mass="63313">MEKIKFSELHISEEILKAVENMGFEYTTPIQEQAIPVIAEGRDIVGLAQTGTGKTAAFGIPSLDKVEKNVKGIQLMVLCPTRELALQVAEELKKLSEFKKNIKIVSIYGGDSMGRQLSDLKRGVNVVIGTPGRVMDHMRRGTLKLENLKTLILDEADEMLNMGFREDIEVILQSIDHDIQKLLFSATMKKNIMEIVKEYLKDPVKVKIEAKELTTPNITQKYICVKEDDKGEAICRIIDFENPRVSLVFCNTKRKVDELYDVLESRGYDCEKIHGDMRQSARNLVISKVKAGKIKILIATDVAARGLDIEEVDMVFNYDVPTHEEYYVHRIGRTGRAGRQGTSVSLVTKREMRTIKDIMRFTKKDMEQAKLPSIKQLQQAKICEYMDSIKNNINEESKNKYLSHVNKLIEETGCTAEDILCSLIDTQLSLQEYKDIETQSLSSSERSSTRSRREDSSQDRESRSGRRTQGKTPEKGMKRFFVNVGKDKDIKVEEILKLIVTNTNITGKDVGIIDMYDKFTFVEVKDKYMEEVLKKSSNNKIKGKKVNIELAGKRKN</sequence>
<gene>
    <name evidence="16" type="ORF">SAMN02745248_02221</name>
</gene>
<dbReference type="CDD" id="cd12252">
    <property type="entry name" value="RRM_DbpA"/>
    <property type="match status" value="1"/>
</dbReference>
<evidence type="ECO:0000259" key="13">
    <source>
        <dbReference type="PROSITE" id="PS51192"/>
    </source>
</evidence>
<evidence type="ECO:0000256" key="10">
    <source>
        <dbReference type="PROSITE-ProRule" id="PRU00552"/>
    </source>
</evidence>
<dbReference type="InterPro" id="IPR012677">
    <property type="entry name" value="Nucleotide-bd_a/b_plait_sf"/>
</dbReference>
<dbReference type="FunFam" id="3.40.50.300:FF:000108">
    <property type="entry name" value="ATP-dependent RNA helicase RhlE"/>
    <property type="match status" value="1"/>
</dbReference>
<dbReference type="Proteomes" id="UP000183952">
    <property type="component" value="Unassembled WGS sequence"/>
</dbReference>
<dbReference type="GO" id="GO:0003723">
    <property type="term" value="F:RNA binding"/>
    <property type="evidence" value="ECO:0007669"/>
    <property type="project" value="UniProtKB-ARBA"/>
</dbReference>
<evidence type="ECO:0000256" key="12">
    <source>
        <dbReference type="SAM" id="MobiDB-lite"/>
    </source>
</evidence>
<dbReference type="InterPro" id="IPR014014">
    <property type="entry name" value="RNA_helicase_DEAD_Q_motif"/>
</dbReference>
<feature type="region of interest" description="Disordered" evidence="12">
    <location>
        <begin position="439"/>
        <end position="477"/>
    </location>
</feature>
<dbReference type="Pfam" id="PF00270">
    <property type="entry name" value="DEAD"/>
    <property type="match status" value="1"/>
</dbReference>
<feature type="domain" description="Helicase ATP-binding" evidence="13">
    <location>
        <begin position="35"/>
        <end position="206"/>
    </location>
</feature>
<dbReference type="InterPro" id="IPR027417">
    <property type="entry name" value="P-loop_NTPase"/>
</dbReference>
<comment type="similarity">
    <text evidence="7 11">Belongs to the DEAD box helicase family.</text>
</comment>
<dbReference type="InterPro" id="IPR014001">
    <property type="entry name" value="Helicase_ATP-bd"/>
</dbReference>
<feature type="short sequence motif" description="Q motif" evidence="10">
    <location>
        <begin position="4"/>
        <end position="32"/>
    </location>
</feature>
<dbReference type="GO" id="GO:0016787">
    <property type="term" value="F:hydrolase activity"/>
    <property type="evidence" value="ECO:0007669"/>
    <property type="project" value="UniProtKB-KW"/>
</dbReference>
<evidence type="ECO:0000256" key="1">
    <source>
        <dbReference type="ARBA" id="ARBA00012552"/>
    </source>
</evidence>
<accession>A0A1M6R935</accession>
<comment type="catalytic activity">
    <reaction evidence="8">
        <text>ATP + H2O = ADP + phosphate + H(+)</text>
        <dbReference type="Rhea" id="RHEA:13065"/>
        <dbReference type="ChEBI" id="CHEBI:15377"/>
        <dbReference type="ChEBI" id="CHEBI:15378"/>
        <dbReference type="ChEBI" id="CHEBI:30616"/>
        <dbReference type="ChEBI" id="CHEBI:43474"/>
        <dbReference type="ChEBI" id="CHEBI:456216"/>
        <dbReference type="EC" id="3.6.4.13"/>
    </reaction>
</comment>
<evidence type="ECO:0000313" key="17">
    <source>
        <dbReference type="Proteomes" id="UP000183952"/>
    </source>
</evidence>
<keyword evidence="3 11" id="KW-0547">Nucleotide-binding</keyword>
<evidence type="ECO:0000259" key="14">
    <source>
        <dbReference type="PROSITE" id="PS51194"/>
    </source>
</evidence>
<dbReference type="InterPro" id="IPR005580">
    <property type="entry name" value="DbpA/CsdA_RNA-bd_dom"/>
</dbReference>
<dbReference type="STRING" id="1121331.SAMN02745248_02221"/>
<organism evidence="16 17">
    <name type="scientific">Hathewaya proteolytica DSM 3090</name>
    <dbReference type="NCBI Taxonomy" id="1121331"/>
    <lineage>
        <taxon>Bacteria</taxon>
        <taxon>Bacillati</taxon>
        <taxon>Bacillota</taxon>
        <taxon>Clostridia</taxon>
        <taxon>Eubacteriales</taxon>
        <taxon>Clostridiaceae</taxon>
        <taxon>Hathewaya</taxon>
    </lineage>
</organism>
<dbReference type="SMART" id="SM00487">
    <property type="entry name" value="DEXDc"/>
    <property type="match status" value="1"/>
</dbReference>
<dbReference type="AlphaFoldDB" id="A0A1M6R935"/>
<evidence type="ECO:0000256" key="3">
    <source>
        <dbReference type="ARBA" id="ARBA00022741"/>
    </source>
</evidence>
<proteinExistence type="inferred from homology"/>
<dbReference type="PROSITE" id="PS51194">
    <property type="entry name" value="HELICASE_CTER"/>
    <property type="match status" value="1"/>
</dbReference>
<dbReference type="InterPro" id="IPR050079">
    <property type="entry name" value="DEAD_box_RNA_helicase"/>
</dbReference>
<keyword evidence="5 11" id="KW-0347">Helicase</keyword>
<evidence type="ECO:0000256" key="11">
    <source>
        <dbReference type="RuleBase" id="RU000492"/>
    </source>
</evidence>
<evidence type="ECO:0000256" key="5">
    <source>
        <dbReference type="ARBA" id="ARBA00022806"/>
    </source>
</evidence>
<dbReference type="PROSITE" id="PS00039">
    <property type="entry name" value="DEAD_ATP_HELICASE"/>
    <property type="match status" value="1"/>
</dbReference>
<keyword evidence="17" id="KW-1185">Reference proteome</keyword>
<feature type="domain" description="Helicase C-terminal" evidence="14">
    <location>
        <begin position="217"/>
        <end position="378"/>
    </location>
</feature>
<evidence type="ECO:0000256" key="9">
    <source>
        <dbReference type="ARBA" id="ARBA00067932"/>
    </source>
</evidence>
<evidence type="ECO:0000256" key="4">
    <source>
        <dbReference type="ARBA" id="ARBA00022801"/>
    </source>
</evidence>
<dbReference type="InterPro" id="IPR011545">
    <property type="entry name" value="DEAD/DEAH_box_helicase_dom"/>
</dbReference>
<protein>
    <recommendedName>
        <fullName evidence="9">ATP-dependent RNA helicase CshA</fullName>
        <ecNumber evidence="1">3.6.4.13</ecNumber>
    </recommendedName>
</protein>
<dbReference type="GO" id="GO:0003724">
    <property type="term" value="F:RNA helicase activity"/>
    <property type="evidence" value="ECO:0007669"/>
    <property type="project" value="UniProtKB-EC"/>
</dbReference>
<dbReference type="Pfam" id="PF03880">
    <property type="entry name" value="DbpA"/>
    <property type="match status" value="1"/>
</dbReference>
<keyword evidence="6 11" id="KW-0067">ATP-binding</keyword>
<dbReference type="Pfam" id="PF00271">
    <property type="entry name" value="Helicase_C"/>
    <property type="match status" value="1"/>
</dbReference>
<dbReference type="InterPro" id="IPR000629">
    <property type="entry name" value="RNA-helicase_DEAD-box_CS"/>
</dbReference>
<dbReference type="CDD" id="cd18787">
    <property type="entry name" value="SF2_C_DEAD"/>
    <property type="match status" value="1"/>
</dbReference>
<dbReference type="GO" id="GO:0005524">
    <property type="term" value="F:ATP binding"/>
    <property type="evidence" value="ECO:0007669"/>
    <property type="project" value="UniProtKB-KW"/>
</dbReference>
<name>A0A1M6R935_9CLOT</name>
<dbReference type="PANTHER" id="PTHR47959:SF1">
    <property type="entry name" value="ATP-DEPENDENT RNA HELICASE DBPA"/>
    <property type="match status" value="1"/>
</dbReference>
<reference evidence="16 17" key="1">
    <citation type="submission" date="2016-11" db="EMBL/GenBank/DDBJ databases">
        <authorList>
            <person name="Jaros S."/>
            <person name="Januszkiewicz K."/>
            <person name="Wedrychowicz H."/>
        </authorList>
    </citation>
    <scope>NUCLEOTIDE SEQUENCE [LARGE SCALE GENOMIC DNA]</scope>
    <source>
        <strain evidence="16 17">DSM 3090</strain>
    </source>
</reference>
<dbReference type="EMBL" id="FRAD01000021">
    <property type="protein sequence ID" value="SHK28985.1"/>
    <property type="molecule type" value="Genomic_DNA"/>
</dbReference>
<keyword evidence="2" id="KW-0963">Cytoplasm</keyword>
<feature type="compositionally biased region" description="Basic and acidic residues" evidence="12">
    <location>
        <begin position="447"/>
        <end position="464"/>
    </location>
</feature>
<evidence type="ECO:0000256" key="6">
    <source>
        <dbReference type="ARBA" id="ARBA00022840"/>
    </source>
</evidence>
<evidence type="ECO:0000256" key="2">
    <source>
        <dbReference type="ARBA" id="ARBA00022490"/>
    </source>
</evidence>
<feature type="domain" description="DEAD-box RNA helicase Q" evidence="15">
    <location>
        <begin position="4"/>
        <end position="32"/>
    </location>
</feature>
<dbReference type="OrthoDB" id="9805696at2"/>
<evidence type="ECO:0000256" key="7">
    <source>
        <dbReference type="ARBA" id="ARBA00038437"/>
    </source>
</evidence>
<dbReference type="PROSITE" id="PS51195">
    <property type="entry name" value="Q_MOTIF"/>
    <property type="match status" value="1"/>
</dbReference>
<evidence type="ECO:0000256" key="8">
    <source>
        <dbReference type="ARBA" id="ARBA00047984"/>
    </source>
</evidence>
<dbReference type="RefSeq" id="WP_072904148.1">
    <property type="nucleotide sequence ID" value="NZ_FRAD01000021.1"/>
</dbReference>
<dbReference type="InterPro" id="IPR044742">
    <property type="entry name" value="DEAD/DEAH_RhlB"/>
</dbReference>
<evidence type="ECO:0000313" key="16">
    <source>
        <dbReference type="EMBL" id="SHK28985.1"/>
    </source>
</evidence>
<dbReference type="PROSITE" id="PS51192">
    <property type="entry name" value="HELICASE_ATP_BIND_1"/>
    <property type="match status" value="1"/>
</dbReference>
<dbReference type="CDD" id="cd00268">
    <property type="entry name" value="DEADc"/>
    <property type="match status" value="1"/>
</dbReference>
<dbReference type="EC" id="3.6.4.13" evidence="1"/>
<dbReference type="Gene3D" id="3.40.50.300">
    <property type="entry name" value="P-loop containing nucleotide triphosphate hydrolases"/>
    <property type="match status" value="2"/>
</dbReference>
<dbReference type="InterPro" id="IPR001650">
    <property type="entry name" value="Helicase_C-like"/>
</dbReference>
<dbReference type="SUPFAM" id="SSF52540">
    <property type="entry name" value="P-loop containing nucleoside triphosphate hydrolases"/>
    <property type="match status" value="1"/>
</dbReference>
<dbReference type="GO" id="GO:0005829">
    <property type="term" value="C:cytosol"/>
    <property type="evidence" value="ECO:0007669"/>
    <property type="project" value="TreeGrafter"/>
</dbReference>
<keyword evidence="4 11" id="KW-0378">Hydrolase</keyword>
<dbReference type="Gene3D" id="3.30.70.330">
    <property type="match status" value="1"/>
</dbReference>